<comment type="caution">
    <text evidence="1">The sequence shown here is derived from an EMBL/GenBank/DDBJ whole genome shotgun (WGS) entry which is preliminary data.</text>
</comment>
<evidence type="ECO:0000313" key="1">
    <source>
        <dbReference type="EMBL" id="GBP92865.1"/>
    </source>
</evidence>
<evidence type="ECO:0000313" key="2">
    <source>
        <dbReference type="Proteomes" id="UP000299102"/>
    </source>
</evidence>
<name>A0A4C2A1K7_EUMVA</name>
<organism evidence="1 2">
    <name type="scientific">Eumeta variegata</name>
    <name type="common">Bagworm moth</name>
    <name type="synonym">Eumeta japonica</name>
    <dbReference type="NCBI Taxonomy" id="151549"/>
    <lineage>
        <taxon>Eukaryota</taxon>
        <taxon>Metazoa</taxon>
        <taxon>Ecdysozoa</taxon>
        <taxon>Arthropoda</taxon>
        <taxon>Hexapoda</taxon>
        <taxon>Insecta</taxon>
        <taxon>Pterygota</taxon>
        <taxon>Neoptera</taxon>
        <taxon>Endopterygota</taxon>
        <taxon>Lepidoptera</taxon>
        <taxon>Glossata</taxon>
        <taxon>Ditrysia</taxon>
        <taxon>Tineoidea</taxon>
        <taxon>Psychidae</taxon>
        <taxon>Oiketicinae</taxon>
        <taxon>Eumeta</taxon>
    </lineage>
</organism>
<protein>
    <submittedName>
        <fullName evidence="1">Uncharacterized protein</fullName>
    </submittedName>
</protein>
<dbReference type="Proteomes" id="UP000299102">
    <property type="component" value="Unassembled WGS sequence"/>
</dbReference>
<gene>
    <name evidence="1" type="ORF">EVAR_54884_1</name>
</gene>
<sequence>MFSPRNSISIIYNFNLPLKIGHRATASTLIRVLPSNLIVPGYNPYHDGRSDQLKSLTPCLREHVKPSATDIFILFKTTAPDHRWSNLEYDPTYDRDPSIVNMENTGEYASAVVRLDNSTLRALRNSKRGFPARSRRGRGATAPDNFQSIIHRPRVIYGANIIHSSLLRSYIINPLIGSYHIANYAARTAFAVCLFLGRAAGSLYRLSPALRGHCLLTNVPRNIELLPADLIEIQGARLTVAITILRVIAPPRPRRSERTRVYLTAASNLIVSYYRRDLRFASHRDLLPSDRGPRPARWPDAGRKLPTTVVGSFRLTTTAD</sequence>
<proteinExistence type="predicted"/>
<keyword evidence="2" id="KW-1185">Reference proteome</keyword>
<accession>A0A4C2A1K7</accession>
<reference evidence="1 2" key="1">
    <citation type="journal article" date="2019" name="Commun. Biol.">
        <title>The bagworm genome reveals a unique fibroin gene that provides high tensile strength.</title>
        <authorList>
            <person name="Kono N."/>
            <person name="Nakamura H."/>
            <person name="Ohtoshi R."/>
            <person name="Tomita M."/>
            <person name="Numata K."/>
            <person name="Arakawa K."/>
        </authorList>
    </citation>
    <scope>NUCLEOTIDE SEQUENCE [LARGE SCALE GENOMIC DNA]</scope>
</reference>
<dbReference type="AlphaFoldDB" id="A0A4C2A1K7"/>
<dbReference type="EMBL" id="BGZK01002316">
    <property type="protein sequence ID" value="GBP92865.1"/>
    <property type="molecule type" value="Genomic_DNA"/>
</dbReference>